<feature type="region of interest" description="Disordered" evidence="1">
    <location>
        <begin position="29"/>
        <end position="54"/>
    </location>
</feature>
<feature type="compositionally biased region" description="Low complexity" evidence="1">
    <location>
        <begin position="29"/>
        <end position="39"/>
    </location>
</feature>
<name>A0A2P6RTG5_ROSCH</name>
<dbReference type="AlphaFoldDB" id="A0A2P6RTG5"/>
<accession>A0A2P6RTG5</accession>
<dbReference type="Gramene" id="PRQ49705">
    <property type="protein sequence ID" value="PRQ49705"/>
    <property type="gene ID" value="RchiOBHm_Chr2g0124901"/>
</dbReference>
<evidence type="ECO:0000256" key="1">
    <source>
        <dbReference type="SAM" id="MobiDB-lite"/>
    </source>
</evidence>
<protein>
    <submittedName>
        <fullName evidence="2">Uncharacterized protein</fullName>
    </submittedName>
</protein>
<dbReference type="EMBL" id="PDCK01000040">
    <property type="protein sequence ID" value="PRQ49705.1"/>
    <property type="molecule type" value="Genomic_DNA"/>
</dbReference>
<comment type="caution">
    <text evidence="2">The sequence shown here is derived from an EMBL/GenBank/DDBJ whole genome shotgun (WGS) entry which is preliminary data.</text>
</comment>
<evidence type="ECO:0000313" key="3">
    <source>
        <dbReference type="Proteomes" id="UP000238479"/>
    </source>
</evidence>
<proteinExistence type="predicted"/>
<gene>
    <name evidence="2" type="ORF">RchiOBHm_Chr2g0124901</name>
</gene>
<organism evidence="2 3">
    <name type="scientific">Rosa chinensis</name>
    <name type="common">China rose</name>
    <dbReference type="NCBI Taxonomy" id="74649"/>
    <lineage>
        <taxon>Eukaryota</taxon>
        <taxon>Viridiplantae</taxon>
        <taxon>Streptophyta</taxon>
        <taxon>Embryophyta</taxon>
        <taxon>Tracheophyta</taxon>
        <taxon>Spermatophyta</taxon>
        <taxon>Magnoliopsida</taxon>
        <taxon>eudicotyledons</taxon>
        <taxon>Gunneridae</taxon>
        <taxon>Pentapetalae</taxon>
        <taxon>rosids</taxon>
        <taxon>fabids</taxon>
        <taxon>Rosales</taxon>
        <taxon>Rosaceae</taxon>
        <taxon>Rosoideae</taxon>
        <taxon>Rosoideae incertae sedis</taxon>
        <taxon>Rosa</taxon>
    </lineage>
</organism>
<dbReference type="Proteomes" id="UP000238479">
    <property type="component" value="Chromosome 2"/>
</dbReference>
<sequence>MKSPQNIQPSTRFAIRIFSLDRSTTTRASTRSAEIRASTGSAETRASIGSAETRAPTRSAVCCFRRIPVSLPTSLSVSSLWTCGFVASGSGLNFCIV</sequence>
<reference evidence="2 3" key="1">
    <citation type="journal article" date="2018" name="Nat. Genet.">
        <title>The Rosa genome provides new insights in the design of modern roses.</title>
        <authorList>
            <person name="Bendahmane M."/>
        </authorList>
    </citation>
    <scope>NUCLEOTIDE SEQUENCE [LARGE SCALE GENOMIC DNA]</scope>
    <source>
        <strain evidence="3">cv. Old Blush</strain>
    </source>
</reference>
<keyword evidence="3" id="KW-1185">Reference proteome</keyword>
<evidence type="ECO:0000313" key="2">
    <source>
        <dbReference type="EMBL" id="PRQ49705.1"/>
    </source>
</evidence>